<reference evidence="5 6" key="1">
    <citation type="journal article" date="2021" name="Cell">
        <title>Tracing the genetic footprints of vertebrate landing in non-teleost ray-finned fishes.</title>
        <authorList>
            <person name="Bi X."/>
            <person name="Wang K."/>
            <person name="Yang L."/>
            <person name="Pan H."/>
            <person name="Jiang H."/>
            <person name="Wei Q."/>
            <person name="Fang M."/>
            <person name="Yu H."/>
            <person name="Zhu C."/>
            <person name="Cai Y."/>
            <person name="He Y."/>
            <person name="Gan X."/>
            <person name="Zeng H."/>
            <person name="Yu D."/>
            <person name="Zhu Y."/>
            <person name="Jiang H."/>
            <person name="Qiu Q."/>
            <person name="Yang H."/>
            <person name="Zhang Y.E."/>
            <person name="Wang W."/>
            <person name="Zhu M."/>
            <person name="He S."/>
            <person name="Zhang G."/>
        </authorList>
    </citation>
    <scope>NUCLEOTIDE SEQUENCE [LARGE SCALE GENOMIC DNA]</scope>
    <source>
        <strain evidence="5">Bchr_013</strain>
    </source>
</reference>
<dbReference type="Pfam" id="PF07686">
    <property type="entry name" value="V-set"/>
    <property type="match status" value="1"/>
</dbReference>
<name>A0A8X8BVP4_POLSE</name>
<organism evidence="5 6">
    <name type="scientific">Polypterus senegalus</name>
    <name type="common">Senegal bichir</name>
    <dbReference type="NCBI Taxonomy" id="55291"/>
    <lineage>
        <taxon>Eukaryota</taxon>
        <taxon>Metazoa</taxon>
        <taxon>Chordata</taxon>
        <taxon>Craniata</taxon>
        <taxon>Vertebrata</taxon>
        <taxon>Euteleostomi</taxon>
        <taxon>Actinopterygii</taxon>
        <taxon>Polypteriformes</taxon>
        <taxon>Polypteridae</taxon>
        <taxon>Polypterus</taxon>
    </lineage>
</organism>
<dbReference type="EMBL" id="JAATIS010000485">
    <property type="protein sequence ID" value="KAG2467926.1"/>
    <property type="molecule type" value="Genomic_DNA"/>
</dbReference>
<dbReference type="AlphaFoldDB" id="A0A8X8BVP4"/>
<dbReference type="InterPro" id="IPR013783">
    <property type="entry name" value="Ig-like_fold"/>
</dbReference>
<feature type="chain" id="PRO_5036457737" evidence="3">
    <location>
        <begin position="18"/>
        <end position="125"/>
    </location>
</feature>
<evidence type="ECO:0000256" key="3">
    <source>
        <dbReference type="SAM" id="SignalP"/>
    </source>
</evidence>
<dbReference type="GO" id="GO:0007166">
    <property type="term" value="P:cell surface receptor signaling pathway"/>
    <property type="evidence" value="ECO:0007669"/>
    <property type="project" value="TreeGrafter"/>
</dbReference>
<proteinExistence type="predicted"/>
<feature type="non-terminal residue" evidence="5">
    <location>
        <position position="1"/>
    </location>
</feature>
<evidence type="ECO:0000256" key="2">
    <source>
        <dbReference type="ARBA" id="ARBA00022859"/>
    </source>
</evidence>
<dbReference type="GO" id="GO:0005886">
    <property type="term" value="C:plasma membrane"/>
    <property type="evidence" value="ECO:0007669"/>
    <property type="project" value="TreeGrafter"/>
</dbReference>
<feature type="non-terminal residue" evidence="5">
    <location>
        <position position="125"/>
    </location>
</feature>
<accession>A0A8X8BVP4</accession>
<dbReference type="PANTHER" id="PTHR23268:SF102">
    <property type="entry name" value="IMMUNOGLOBULIN V-SET DOMAIN-CONTAINING PROTEIN"/>
    <property type="match status" value="1"/>
</dbReference>
<evidence type="ECO:0000256" key="1">
    <source>
        <dbReference type="ARBA" id="ARBA00022729"/>
    </source>
</evidence>
<evidence type="ECO:0000313" key="5">
    <source>
        <dbReference type="EMBL" id="KAG2467926.1"/>
    </source>
</evidence>
<dbReference type="PROSITE" id="PS50835">
    <property type="entry name" value="IG_LIKE"/>
    <property type="match status" value="1"/>
</dbReference>
<sequence length="125" mass="14238">MFTFFIFSSYLFIAGDGVTVIQSPPLIFGKRGETALLSCEHNDNSYYQMYFYRQFPKEGIRLIVYSMQGSKPEYEAAFDEVKYEVIREKATNGSLKINTLEPADSAMYFCAASKVTMRQSVSDLS</sequence>
<keyword evidence="2" id="KW-0391">Immunity</keyword>
<protein>
    <submittedName>
        <fullName evidence="5">TVBT1 protein</fullName>
    </submittedName>
</protein>
<feature type="signal peptide" evidence="3">
    <location>
        <begin position="1"/>
        <end position="17"/>
    </location>
</feature>
<evidence type="ECO:0000313" key="6">
    <source>
        <dbReference type="Proteomes" id="UP000886611"/>
    </source>
</evidence>
<dbReference type="Gene3D" id="2.60.40.10">
    <property type="entry name" value="Immunoglobulins"/>
    <property type="match status" value="1"/>
</dbReference>
<feature type="domain" description="Ig-like" evidence="4">
    <location>
        <begin position="32"/>
        <end position="122"/>
    </location>
</feature>
<dbReference type="SMART" id="SM00406">
    <property type="entry name" value="IGv"/>
    <property type="match status" value="1"/>
</dbReference>
<evidence type="ECO:0000259" key="4">
    <source>
        <dbReference type="PROSITE" id="PS50835"/>
    </source>
</evidence>
<dbReference type="PANTHER" id="PTHR23268">
    <property type="entry name" value="T-CELL RECEPTOR BETA CHAIN"/>
    <property type="match status" value="1"/>
</dbReference>
<dbReference type="InterPro" id="IPR036179">
    <property type="entry name" value="Ig-like_dom_sf"/>
</dbReference>
<dbReference type="SUPFAM" id="SSF48726">
    <property type="entry name" value="Immunoglobulin"/>
    <property type="match status" value="1"/>
</dbReference>
<dbReference type="InterPro" id="IPR003599">
    <property type="entry name" value="Ig_sub"/>
</dbReference>
<dbReference type="Proteomes" id="UP000886611">
    <property type="component" value="Unassembled WGS sequence"/>
</dbReference>
<dbReference type="GO" id="GO:0002376">
    <property type="term" value="P:immune system process"/>
    <property type="evidence" value="ECO:0007669"/>
    <property type="project" value="UniProtKB-KW"/>
</dbReference>
<keyword evidence="6" id="KW-1185">Reference proteome</keyword>
<comment type="caution">
    <text evidence="5">The sequence shown here is derived from an EMBL/GenBank/DDBJ whole genome shotgun (WGS) entry which is preliminary data.</text>
</comment>
<keyword evidence="1 3" id="KW-0732">Signal</keyword>
<dbReference type="InterPro" id="IPR007110">
    <property type="entry name" value="Ig-like_dom"/>
</dbReference>
<dbReference type="InterPro" id="IPR013106">
    <property type="entry name" value="Ig_V-set"/>
</dbReference>
<dbReference type="InterPro" id="IPR050413">
    <property type="entry name" value="TCR_beta_variable"/>
</dbReference>
<dbReference type="SMART" id="SM00409">
    <property type="entry name" value="IG"/>
    <property type="match status" value="1"/>
</dbReference>
<gene>
    <name evidence="5" type="primary">Trbv201</name>
    <name evidence="5" type="ORF">GTO96_0014382</name>
</gene>